<name>E4X672_OIKDI</name>
<accession>E4X672</accession>
<keyword evidence="2" id="KW-1185">Reference proteome</keyword>
<dbReference type="OrthoDB" id="10436025at2759"/>
<dbReference type="InParanoid" id="E4X672"/>
<protein>
    <recommendedName>
        <fullName evidence="3">Peptide-O-fucosyltransferase</fullName>
    </recommendedName>
</protein>
<evidence type="ECO:0008006" key="3">
    <source>
        <dbReference type="Google" id="ProtNLM"/>
    </source>
</evidence>
<dbReference type="Proteomes" id="UP000001307">
    <property type="component" value="Unassembled WGS sequence"/>
</dbReference>
<sequence>MGLSSITLTDTKWESIEEDDLIEAEIGEVFQGDDDSSSSEIADDCPLSEKYAENDFKIDIKAKYSTRKDKFLTSVLMNGPNNQLVGLRETIFIAIKLNRSYILPKFFKHDHADPTAVKDPFAEISASFRVSPSKIKQLVNIHPFSDIPEVCEDKQIRNPPNFRDSSIHFLNTLKSAFYQLKVGLTGSNNGRLFRTCREIDCIVDDLDCEKTPSHCLENIALPVVPEKKPKGRFGQDGNFTFLETTYNTNNSCALMAFPYMDINFARNIFNSKFSPQDRELMADIIKATARPRNMEKVAQEFIDKFMKSGFVALHWRYNDDDWWYGGCDIDSGVLMNGGDLEDKGPKLCKKLSLMRKPEIFAQQVNIYLSTKINAPEKDGRIIPQNIKIMYIATPPSETSLIIKMRKELKLINPKITIFMQSELEPFVRNFYKSQNCGELGTEFWEILSLVELETCLRACKINSDFL</sequence>
<proteinExistence type="predicted"/>
<reference evidence="1" key="1">
    <citation type="journal article" date="2010" name="Science">
        <title>Plasticity of animal genome architecture unmasked by rapid evolution of a pelagic tunicate.</title>
        <authorList>
            <person name="Denoeud F."/>
            <person name="Henriet S."/>
            <person name="Mungpakdee S."/>
            <person name="Aury J.M."/>
            <person name="Da Silva C."/>
            <person name="Brinkmann H."/>
            <person name="Mikhaleva J."/>
            <person name="Olsen L.C."/>
            <person name="Jubin C."/>
            <person name="Canestro C."/>
            <person name="Bouquet J.M."/>
            <person name="Danks G."/>
            <person name="Poulain J."/>
            <person name="Campsteijn C."/>
            <person name="Adamski M."/>
            <person name="Cross I."/>
            <person name="Yadetie F."/>
            <person name="Muffato M."/>
            <person name="Louis A."/>
            <person name="Butcher S."/>
            <person name="Tsagkogeorga G."/>
            <person name="Konrad A."/>
            <person name="Singh S."/>
            <person name="Jensen M.F."/>
            <person name="Cong E.H."/>
            <person name="Eikeseth-Otteraa H."/>
            <person name="Noel B."/>
            <person name="Anthouard V."/>
            <person name="Porcel B.M."/>
            <person name="Kachouri-Lafond R."/>
            <person name="Nishino A."/>
            <person name="Ugolini M."/>
            <person name="Chourrout P."/>
            <person name="Nishida H."/>
            <person name="Aasland R."/>
            <person name="Huzurbazar S."/>
            <person name="Westhof E."/>
            <person name="Delsuc F."/>
            <person name="Lehrach H."/>
            <person name="Reinhardt R."/>
            <person name="Weissenbach J."/>
            <person name="Roy S.W."/>
            <person name="Artiguenave F."/>
            <person name="Postlethwait J.H."/>
            <person name="Manak J.R."/>
            <person name="Thompson E.M."/>
            <person name="Jaillon O."/>
            <person name="Du Pasquier L."/>
            <person name="Boudinot P."/>
            <person name="Liberles D.A."/>
            <person name="Volff J.N."/>
            <person name="Philippe H."/>
            <person name="Lenhard B."/>
            <person name="Roest Crollius H."/>
            <person name="Wincker P."/>
            <person name="Chourrout D."/>
        </authorList>
    </citation>
    <scope>NUCLEOTIDE SEQUENCE [LARGE SCALE GENOMIC DNA]</scope>
</reference>
<organism evidence="1">
    <name type="scientific">Oikopleura dioica</name>
    <name type="common">Tunicate</name>
    <dbReference type="NCBI Taxonomy" id="34765"/>
    <lineage>
        <taxon>Eukaryota</taxon>
        <taxon>Metazoa</taxon>
        <taxon>Chordata</taxon>
        <taxon>Tunicata</taxon>
        <taxon>Appendicularia</taxon>
        <taxon>Copelata</taxon>
        <taxon>Oikopleuridae</taxon>
        <taxon>Oikopleura</taxon>
    </lineage>
</organism>
<gene>
    <name evidence="1" type="ORF">GSOID_T00002725001</name>
</gene>
<dbReference type="EMBL" id="FN653026">
    <property type="protein sequence ID" value="CBY07733.1"/>
    <property type="molecule type" value="Genomic_DNA"/>
</dbReference>
<evidence type="ECO:0000313" key="1">
    <source>
        <dbReference type="EMBL" id="CBY07733.1"/>
    </source>
</evidence>
<dbReference type="AlphaFoldDB" id="E4X672"/>
<evidence type="ECO:0000313" key="2">
    <source>
        <dbReference type="Proteomes" id="UP000001307"/>
    </source>
</evidence>